<gene>
    <name evidence="2" type="ORF">G7Z17_g5467</name>
</gene>
<reference evidence="2" key="1">
    <citation type="submission" date="2020-03" db="EMBL/GenBank/DDBJ databases">
        <title>Draft Genome Sequence of Cylindrodendrum hubeiense.</title>
        <authorList>
            <person name="Buettner E."/>
            <person name="Kellner H."/>
        </authorList>
    </citation>
    <scope>NUCLEOTIDE SEQUENCE</scope>
    <source>
        <strain evidence="2">IHI 201604</strain>
    </source>
</reference>
<comment type="caution">
    <text evidence="2">The sequence shown here is derived from an EMBL/GenBank/DDBJ whole genome shotgun (WGS) entry which is preliminary data.</text>
</comment>
<organism evidence="2 3">
    <name type="scientific">Cylindrodendrum hubeiense</name>
    <dbReference type="NCBI Taxonomy" id="595255"/>
    <lineage>
        <taxon>Eukaryota</taxon>
        <taxon>Fungi</taxon>
        <taxon>Dikarya</taxon>
        <taxon>Ascomycota</taxon>
        <taxon>Pezizomycotina</taxon>
        <taxon>Sordariomycetes</taxon>
        <taxon>Hypocreomycetidae</taxon>
        <taxon>Hypocreales</taxon>
        <taxon>Nectriaceae</taxon>
        <taxon>Cylindrodendrum</taxon>
    </lineage>
</organism>
<sequence>MSNTQNPPTRDGPKSASNEKQQRIQKRFENEQDRHVADRFFSQEALHCVNHTFGNTSSMMYHFGLDIYDSVDCQKASALAINFLDMYNEDDEYLDDSSMNPSSEQLVDHLFSKRELYYVNRDHGNSAIFMEHMEFDINNDADCAEAKAFADVNPEDDEIDEDSDVEDLTDEMTGYLNMGANQNGPRQLAEHFLSQEEIDFVSKTYGDSLSFMIRFGLRFYRERDCLEAKSIAAGLIEKR</sequence>
<dbReference type="EMBL" id="JAANBB010000091">
    <property type="protein sequence ID" value="KAF7550800.1"/>
    <property type="molecule type" value="Genomic_DNA"/>
</dbReference>
<dbReference type="Proteomes" id="UP000722485">
    <property type="component" value="Unassembled WGS sequence"/>
</dbReference>
<name>A0A9P5H717_9HYPO</name>
<dbReference type="AlphaFoldDB" id="A0A9P5H717"/>
<accession>A0A9P5H717</accession>
<evidence type="ECO:0000313" key="2">
    <source>
        <dbReference type="EMBL" id="KAF7550800.1"/>
    </source>
</evidence>
<dbReference type="OrthoDB" id="4232400at2759"/>
<feature type="region of interest" description="Disordered" evidence="1">
    <location>
        <begin position="1"/>
        <end position="23"/>
    </location>
</feature>
<proteinExistence type="predicted"/>
<evidence type="ECO:0000256" key="1">
    <source>
        <dbReference type="SAM" id="MobiDB-lite"/>
    </source>
</evidence>
<protein>
    <submittedName>
        <fullName evidence="2">Uncharacterized protein</fullName>
    </submittedName>
</protein>
<keyword evidence="3" id="KW-1185">Reference proteome</keyword>
<evidence type="ECO:0000313" key="3">
    <source>
        <dbReference type="Proteomes" id="UP000722485"/>
    </source>
</evidence>